<name>A0A0P0A729_PSEAI</name>
<sequence>MAVLSWLRRSWPLVVVIGYAATLYIYGSTQRGVGYATAKAEGDQALTALRLEYAEQRAAVADEGALRLRQQIARADQAEQLMQQTQQQLADAQRQLQERIPHVTTVYRPAPDVAPVAIPRCVFTRGWLRDYNAALGADLPAARTSGSTTVAEEAPRAAPGADTELLESGITPADILAHAQDYGRWALGNAAQLHQLLDLQEGK</sequence>
<protein>
    <submittedName>
        <fullName evidence="1">Uncharacterized protein</fullName>
    </submittedName>
</protein>
<dbReference type="PATRIC" id="fig|287.2965.peg.5314"/>
<dbReference type="RefSeq" id="WP_019726706.1">
    <property type="nucleotide sequence ID" value="NZ_CBDDSE010000001.1"/>
</dbReference>
<organism evidence="1">
    <name type="scientific">Pseudomonas aeruginosa</name>
    <dbReference type="NCBI Taxonomy" id="287"/>
    <lineage>
        <taxon>Bacteria</taxon>
        <taxon>Pseudomonadati</taxon>
        <taxon>Pseudomonadota</taxon>
        <taxon>Gammaproteobacteria</taxon>
        <taxon>Pseudomonadales</taxon>
        <taxon>Pseudomonadaceae</taxon>
        <taxon>Pseudomonas</taxon>
    </lineage>
</organism>
<evidence type="ECO:0000313" key="1">
    <source>
        <dbReference type="EMBL" id="ALI58970.1"/>
    </source>
</evidence>
<reference evidence="1" key="1">
    <citation type="submission" date="2015-08" db="EMBL/GenBank/DDBJ databases">
        <title>Pseudomonas aeruginosa strain CCBH4851 chromosome region.</title>
        <authorList>
            <person name="Silveira M.C."/>
            <person name="Carvalho-Assef A.P.D."/>
            <person name="Albano R.M."/>
        </authorList>
    </citation>
    <scope>NUCLEOTIDE SEQUENCE</scope>
    <source>
        <strain evidence="1">CCBH4851</strain>
    </source>
</reference>
<gene>
    <name evidence="1" type="ORF">CCBH4851_00267</name>
</gene>
<dbReference type="EMBL" id="KT454971">
    <property type="protein sequence ID" value="ALI58970.1"/>
    <property type="molecule type" value="Genomic_DNA"/>
</dbReference>
<proteinExistence type="predicted"/>
<dbReference type="AlphaFoldDB" id="A0A0P0A729"/>
<accession>A0A0P0A729</accession>